<sequence length="125" mass="14253">NPDCIENILKGGLGVEKWNDTAFALACWYRQRGLNLEEITLLMFDWNKRNLPPDTPSELETIIKSAFKSDKLTGCNKIRQLGFCPYKEMDDCIFFNPKGEAKEPEVYIDTTLPGVGYKLVNKFVA</sequence>
<dbReference type="AlphaFoldDB" id="X1Q7Z1"/>
<evidence type="ECO:0000313" key="2">
    <source>
        <dbReference type="EMBL" id="GAI50886.1"/>
    </source>
</evidence>
<protein>
    <recommendedName>
        <fullName evidence="1">Primase C-terminal 1 domain-containing protein</fullName>
    </recommendedName>
</protein>
<dbReference type="InterPro" id="IPR014820">
    <property type="entry name" value="PriCT_1"/>
</dbReference>
<evidence type="ECO:0000259" key="1">
    <source>
        <dbReference type="Pfam" id="PF08708"/>
    </source>
</evidence>
<dbReference type="Pfam" id="PF08708">
    <property type="entry name" value="PriCT_1"/>
    <property type="match status" value="1"/>
</dbReference>
<dbReference type="EMBL" id="BARV01042780">
    <property type="protein sequence ID" value="GAI50886.1"/>
    <property type="molecule type" value="Genomic_DNA"/>
</dbReference>
<gene>
    <name evidence="2" type="ORF">S06H3_64174</name>
</gene>
<accession>X1Q7Z1</accession>
<feature type="non-terminal residue" evidence="2">
    <location>
        <position position="125"/>
    </location>
</feature>
<feature type="non-terminal residue" evidence="2">
    <location>
        <position position="1"/>
    </location>
</feature>
<organism evidence="2">
    <name type="scientific">marine sediment metagenome</name>
    <dbReference type="NCBI Taxonomy" id="412755"/>
    <lineage>
        <taxon>unclassified sequences</taxon>
        <taxon>metagenomes</taxon>
        <taxon>ecological metagenomes</taxon>
    </lineage>
</organism>
<name>X1Q7Z1_9ZZZZ</name>
<reference evidence="2" key="1">
    <citation type="journal article" date="2014" name="Front. Microbiol.">
        <title>High frequency of phylogenetically diverse reductive dehalogenase-homologous genes in deep subseafloor sedimentary metagenomes.</title>
        <authorList>
            <person name="Kawai M."/>
            <person name="Futagami T."/>
            <person name="Toyoda A."/>
            <person name="Takaki Y."/>
            <person name="Nishi S."/>
            <person name="Hori S."/>
            <person name="Arai W."/>
            <person name="Tsubouchi T."/>
            <person name="Morono Y."/>
            <person name="Uchiyama I."/>
            <person name="Ito T."/>
            <person name="Fujiyama A."/>
            <person name="Inagaki F."/>
            <person name="Takami H."/>
        </authorList>
    </citation>
    <scope>NUCLEOTIDE SEQUENCE</scope>
    <source>
        <strain evidence="2">Expedition CK06-06</strain>
    </source>
</reference>
<proteinExistence type="predicted"/>
<comment type="caution">
    <text evidence="2">The sequence shown here is derived from an EMBL/GenBank/DDBJ whole genome shotgun (WGS) entry which is preliminary data.</text>
</comment>
<feature type="domain" description="Primase C-terminal 1" evidence="1">
    <location>
        <begin position="19"/>
        <end position="68"/>
    </location>
</feature>